<dbReference type="GO" id="GO:0031145">
    <property type="term" value="P:anaphase-promoting complex-dependent catabolic process"/>
    <property type="evidence" value="ECO:0007669"/>
    <property type="project" value="InterPro"/>
</dbReference>
<dbReference type="STRING" id="619300.G3AN64"/>
<dbReference type="GO" id="GO:0051301">
    <property type="term" value="P:cell division"/>
    <property type="evidence" value="ECO:0007669"/>
    <property type="project" value="UniProtKB-KW"/>
</dbReference>
<dbReference type="OMA" id="KTSIWCY"/>
<keyword evidence="9" id="KW-1185">Reference proteome</keyword>
<evidence type="ECO:0000256" key="3">
    <source>
        <dbReference type="ARBA" id="ARBA00022776"/>
    </source>
</evidence>
<reference evidence="8 9" key="1">
    <citation type="journal article" date="2011" name="Proc. Natl. Acad. Sci. U.S.A.">
        <title>Comparative genomics of xylose-fermenting fungi for enhanced biofuel production.</title>
        <authorList>
            <person name="Wohlbach D.J."/>
            <person name="Kuo A."/>
            <person name="Sato T.K."/>
            <person name="Potts K.M."/>
            <person name="Salamov A.A."/>
            <person name="LaButti K.M."/>
            <person name="Sun H."/>
            <person name="Clum A."/>
            <person name="Pangilinan J.L."/>
            <person name="Lindquist E.A."/>
            <person name="Lucas S."/>
            <person name="Lapidus A."/>
            <person name="Jin M."/>
            <person name="Gunawan C."/>
            <person name="Balan V."/>
            <person name="Dale B.E."/>
            <person name="Jeffries T.W."/>
            <person name="Zinkel R."/>
            <person name="Barry K.W."/>
            <person name="Grigoriev I.V."/>
            <person name="Gasch A.P."/>
        </authorList>
    </citation>
    <scope>NUCLEOTIDE SEQUENCE [LARGE SCALE GENOMIC DNA]</scope>
    <source>
        <strain evidence="9">NRRL Y-27907 / 11-Y1</strain>
    </source>
</reference>
<accession>G3AN64</accession>
<evidence type="ECO:0000313" key="9">
    <source>
        <dbReference type="Proteomes" id="UP000000709"/>
    </source>
</evidence>
<dbReference type="HOGENOM" id="CLU_473412_0_0_1"/>
<proteinExistence type="predicted"/>
<dbReference type="Pfam" id="PF12896">
    <property type="entry name" value="ANAPC4"/>
    <property type="match status" value="1"/>
</dbReference>
<dbReference type="InterPro" id="IPR024789">
    <property type="entry name" value="APC4"/>
</dbReference>
<evidence type="ECO:0000256" key="2">
    <source>
        <dbReference type="ARBA" id="ARBA00022618"/>
    </source>
</evidence>
<feature type="domain" description="Anaphase-promoting complex subunit 4-like WD40" evidence="6">
    <location>
        <begin position="22"/>
        <end position="104"/>
    </location>
</feature>
<organism evidence="9">
    <name type="scientific">Spathaspora passalidarum (strain NRRL Y-27907 / 11-Y1)</name>
    <dbReference type="NCBI Taxonomy" id="619300"/>
    <lineage>
        <taxon>Eukaryota</taxon>
        <taxon>Fungi</taxon>
        <taxon>Dikarya</taxon>
        <taxon>Ascomycota</taxon>
        <taxon>Saccharomycotina</taxon>
        <taxon>Pichiomycetes</taxon>
        <taxon>Debaryomycetaceae</taxon>
        <taxon>Spathaspora</taxon>
    </lineage>
</organism>
<dbReference type="InterPro" id="IPR024977">
    <property type="entry name" value="Apc4-like_WD40_dom"/>
</dbReference>
<dbReference type="eggNOG" id="KOG4640">
    <property type="taxonomic scope" value="Eukaryota"/>
</dbReference>
<dbReference type="EMBL" id="GL996502">
    <property type="protein sequence ID" value="EGW31907.1"/>
    <property type="molecule type" value="Genomic_DNA"/>
</dbReference>
<name>G3AN64_SPAPN</name>
<dbReference type="AlphaFoldDB" id="G3AN64"/>
<dbReference type="Pfam" id="PF12894">
    <property type="entry name" value="ANAPC4_WD40"/>
    <property type="match status" value="1"/>
</dbReference>
<keyword evidence="4" id="KW-0833">Ubl conjugation pathway</keyword>
<dbReference type="PANTHER" id="PTHR13260">
    <property type="entry name" value="ANAPHASE PROMOTING COMPLEX SUBUNIT 4 APC4"/>
    <property type="match status" value="1"/>
</dbReference>
<dbReference type="InterPro" id="IPR036322">
    <property type="entry name" value="WD40_repeat_dom_sf"/>
</dbReference>
<dbReference type="SUPFAM" id="SSF50978">
    <property type="entry name" value="WD40 repeat-like"/>
    <property type="match status" value="1"/>
</dbReference>
<evidence type="ECO:0000256" key="5">
    <source>
        <dbReference type="ARBA" id="ARBA00023306"/>
    </source>
</evidence>
<feature type="domain" description="Anaphase-promoting complex subunit 4 long" evidence="7">
    <location>
        <begin position="200"/>
        <end position="389"/>
    </location>
</feature>
<keyword evidence="3" id="KW-0498">Mitosis</keyword>
<evidence type="ECO:0000313" key="8">
    <source>
        <dbReference type="EMBL" id="EGW31907.1"/>
    </source>
</evidence>
<dbReference type="GeneID" id="18873680"/>
<keyword evidence="5" id="KW-0131">Cell cycle</keyword>
<dbReference type="GO" id="GO:0070979">
    <property type="term" value="P:protein K11-linked ubiquitination"/>
    <property type="evidence" value="ECO:0007669"/>
    <property type="project" value="TreeGrafter"/>
</dbReference>
<evidence type="ECO:0000256" key="1">
    <source>
        <dbReference type="ARBA" id="ARBA00016067"/>
    </source>
</evidence>
<dbReference type="InterPro" id="IPR015943">
    <property type="entry name" value="WD40/YVTN_repeat-like_dom_sf"/>
</dbReference>
<evidence type="ECO:0000256" key="4">
    <source>
        <dbReference type="ARBA" id="ARBA00022786"/>
    </source>
</evidence>
<keyword evidence="2" id="KW-0132">Cell division</keyword>
<dbReference type="RefSeq" id="XP_007375183.1">
    <property type="nucleotide sequence ID" value="XM_007375121.1"/>
</dbReference>
<dbReference type="GO" id="GO:0034399">
    <property type="term" value="C:nuclear periphery"/>
    <property type="evidence" value="ECO:0007669"/>
    <property type="project" value="TreeGrafter"/>
</dbReference>
<evidence type="ECO:0000259" key="6">
    <source>
        <dbReference type="Pfam" id="PF12894"/>
    </source>
</evidence>
<dbReference type="OrthoDB" id="2110451at2759"/>
<gene>
    <name evidence="8" type="ORF">SPAPADRAFT_61013</name>
</gene>
<dbReference type="PANTHER" id="PTHR13260:SF0">
    <property type="entry name" value="ANAPHASE-PROMOTING COMPLEX SUBUNIT 4"/>
    <property type="match status" value="1"/>
</dbReference>
<dbReference type="Gene3D" id="2.130.10.10">
    <property type="entry name" value="YVTN repeat-like/Quinoprotein amine dehydrogenase"/>
    <property type="match status" value="1"/>
</dbReference>
<dbReference type="InParanoid" id="G3AN64"/>
<evidence type="ECO:0000259" key="7">
    <source>
        <dbReference type="Pfam" id="PF12896"/>
    </source>
</evidence>
<dbReference type="InterPro" id="IPR024790">
    <property type="entry name" value="APC4_long_dom"/>
</dbReference>
<protein>
    <recommendedName>
        <fullName evidence="1">Anaphase-promoting complex subunit 4</fullName>
    </recommendedName>
</protein>
<sequence length="576" mass="66739">MTQSLSVIHSGKFVSLSDGNILTFCPSLNLLFISMNKTSLWIYRTNGERIYSINNKTPIQSICFNQDWFVCVGLDSSIKIYDCDDGKLLQTHTSENVKLIQWTSLQQLSEQLYNVDVLGQMPKLPLVENSSLDYMIVGDDHSVNITFNNLTNETQLNTSISLPDGWIPVLPPQGELFKELMFLIRRDNSHRLLCLSYNLENKTLFQTVLVKLSHSINLLHFIQKNLQDCHKHIESSFQILDRLFDNLQTEIEEPLTVHLINIALTNLIDESTKDYWLNSMGERNYKRLSKAMNHMYDEVRQVMFKFVITSFERLIILLSDLKGITIWLNDTEEQDFGLNLNIIEELISMSTSWIKTSYRLIFDIQKEQKLFNEFMAWVKGSIIDKISEEESTDQDFSICDIIKFINNLLLTSSLGKYFELCDYSILKFKSDINLLHDIKQISGKFKLLTSSVNNFHRSVIHFEETIQVELPPSHYNLTLQQAQGEWLLCYMESSSLGIKNLTHNKTHMLTNIKSYQYNNNCIFALSDELIVLDIDFNQTSIEIPPLTFVPDKLIVTNDYCLFADSDRNYSICLNKS</sequence>
<dbReference type="Proteomes" id="UP000000709">
    <property type="component" value="Unassembled WGS sequence"/>
</dbReference>
<dbReference type="GO" id="GO:0005680">
    <property type="term" value="C:anaphase-promoting complex"/>
    <property type="evidence" value="ECO:0007669"/>
    <property type="project" value="InterPro"/>
</dbReference>
<dbReference type="KEGG" id="spaa:SPAPADRAFT_61013"/>